<evidence type="ECO:0008006" key="3">
    <source>
        <dbReference type="Google" id="ProtNLM"/>
    </source>
</evidence>
<dbReference type="AlphaFoldDB" id="A0ABD2W7M3"/>
<dbReference type="InterPro" id="IPR012337">
    <property type="entry name" value="RNaseH-like_sf"/>
</dbReference>
<evidence type="ECO:0000313" key="2">
    <source>
        <dbReference type="Proteomes" id="UP001627154"/>
    </source>
</evidence>
<dbReference type="SUPFAM" id="SSF53098">
    <property type="entry name" value="Ribonuclease H-like"/>
    <property type="match status" value="1"/>
</dbReference>
<proteinExistence type="predicted"/>
<dbReference type="Gene3D" id="3.30.420.10">
    <property type="entry name" value="Ribonuclease H-like superfamily/Ribonuclease H"/>
    <property type="match status" value="1"/>
</dbReference>
<gene>
    <name evidence="1" type="ORF">TKK_016136</name>
</gene>
<comment type="caution">
    <text evidence="1">The sequence shown here is derived from an EMBL/GenBank/DDBJ whole genome shotgun (WGS) entry which is preliminary data.</text>
</comment>
<sequence length="160" mass="18161">MPARLFEFDDKFVTIDKTQIVELSKKTILQSKSQLWHESRQPRISASTRVYMIKSKRKTDKNNIKVALHLVPSHVGIQGNEKADTISKAAATNGPILDKPIPVSDQYAIDLSSEQGTFYFQNFYSDSPKPWFKSTGMPRKATVSMNRIRSNHLSLNSSLF</sequence>
<dbReference type="Proteomes" id="UP001627154">
    <property type="component" value="Unassembled WGS sequence"/>
</dbReference>
<accession>A0ABD2W7M3</accession>
<name>A0ABD2W7M3_9HYME</name>
<dbReference type="EMBL" id="JBJJXI010000128">
    <property type="protein sequence ID" value="KAL3388704.1"/>
    <property type="molecule type" value="Genomic_DNA"/>
</dbReference>
<organism evidence="1 2">
    <name type="scientific">Trichogramma kaykai</name>
    <dbReference type="NCBI Taxonomy" id="54128"/>
    <lineage>
        <taxon>Eukaryota</taxon>
        <taxon>Metazoa</taxon>
        <taxon>Ecdysozoa</taxon>
        <taxon>Arthropoda</taxon>
        <taxon>Hexapoda</taxon>
        <taxon>Insecta</taxon>
        <taxon>Pterygota</taxon>
        <taxon>Neoptera</taxon>
        <taxon>Endopterygota</taxon>
        <taxon>Hymenoptera</taxon>
        <taxon>Apocrita</taxon>
        <taxon>Proctotrupomorpha</taxon>
        <taxon>Chalcidoidea</taxon>
        <taxon>Trichogrammatidae</taxon>
        <taxon>Trichogramma</taxon>
    </lineage>
</organism>
<reference evidence="1 2" key="1">
    <citation type="journal article" date="2024" name="bioRxiv">
        <title>A reference genome for Trichogramma kaykai: A tiny desert-dwelling parasitoid wasp with competing sex-ratio distorters.</title>
        <authorList>
            <person name="Culotta J."/>
            <person name="Lindsey A.R."/>
        </authorList>
    </citation>
    <scope>NUCLEOTIDE SEQUENCE [LARGE SCALE GENOMIC DNA]</scope>
    <source>
        <strain evidence="1 2">KSX58</strain>
    </source>
</reference>
<protein>
    <recommendedName>
        <fullName evidence="3">RNase H type-1 domain-containing protein</fullName>
    </recommendedName>
</protein>
<evidence type="ECO:0000313" key="1">
    <source>
        <dbReference type="EMBL" id="KAL3388704.1"/>
    </source>
</evidence>
<keyword evidence="2" id="KW-1185">Reference proteome</keyword>
<dbReference type="InterPro" id="IPR036397">
    <property type="entry name" value="RNaseH_sf"/>
</dbReference>